<protein>
    <submittedName>
        <fullName evidence="6">PAS domain-containing protein</fullName>
    </submittedName>
</protein>
<name>A0ABR7QIT5_9FLAO</name>
<feature type="domain" description="HTH luxR-type" evidence="4">
    <location>
        <begin position="191"/>
        <end position="256"/>
    </location>
</feature>
<keyword evidence="3" id="KW-0804">Transcription</keyword>
<dbReference type="Proteomes" id="UP000618952">
    <property type="component" value="Unassembled WGS sequence"/>
</dbReference>
<dbReference type="PANTHER" id="PTHR44688:SF16">
    <property type="entry name" value="DNA-BINDING TRANSCRIPTIONAL ACTIVATOR DEVR_DOSR"/>
    <property type="match status" value="1"/>
</dbReference>
<dbReference type="PRINTS" id="PR00038">
    <property type="entry name" value="HTHLUXR"/>
</dbReference>
<evidence type="ECO:0000259" key="4">
    <source>
        <dbReference type="PROSITE" id="PS50043"/>
    </source>
</evidence>
<dbReference type="CDD" id="cd00130">
    <property type="entry name" value="PAS"/>
    <property type="match status" value="1"/>
</dbReference>
<dbReference type="PROSITE" id="PS50043">
    <property type="entry name" value="HTH_LUXR_2"/>
    <property type="match status" value="1"/>
</dbReference>
<dbReference type="InterPro" id="IPR000792">
    <property type="entry name" value="Tscrpt_reg_LuxR_C"/>
</dbReference>
<sequence>MKENDIAQVLSVWESRNKILSPNKKVLFSEILDQISFLFSVGPFYYYILNFEDLKMEFVNEGTREVLGIGPEEFTMEKVFSLMHPEDLEKMHEKEALAFDFSLNRISKDDILLYKIVYMFRMLHADGAYRTILHQVKALSASGDGKIQQVLGIHTDITYLNIPFHQKVSFIGTNRPSYYNISPKNIFNPNDIASRSIYSKREIQIIKELAKGKKFIEIAKQLFVSPHTINTHKKNILRKSGCKNTPELIAKCIMDGVI</sequence>
<dbReference type="InterPro" id="IPR001610">
    <property type="entry name" value="PAC"/>
</dbReference>
<dbReference type="InterPro" id="IPR000014">
    <property type="entry name" value="PAS"/>
</dbReference>
<dbReference type="PANTHER" id="PTHR44688">
    <property type="entry name" value="DNA-BINDING TRANSCRIPTIONAL ACTIVATOR DEVR_DOSR"/>
    <property type="match status" value="1"/>
</dbReference>
<keyword evidence="2" id="KW-0238">DNA-binding</keyword>
<keyword evidence="7" id="KW-1185">Reference proteome</keyword>
<comment type="caution">
    <text evidence="6">The sequence shown here is derived from an EMBL/GenBank/DDBJ whole genome shotgun (WGS) entry which is preliminary data.</text>
</comment>
<dbReference type="InterPro" id="IPR035965">
    <property type="entry name" value="PAS-like_dom_sf"/>
</dbReference>
<proteinExistence type="predicted"/>
<dbReference type="InterPro" id="IPR036388">
    <property type="entry name" value="WH-like_DNA-bd_sf"/>
</dbReference>
<dbReference type="PROSITE" id="PS50112">
    <property type="entry name" value="PAS"/>
    <property type="match status" value="1"/>
</dbReference>
<dbReference type="RefSeq" id="WP_187581763.1">
    <property type="nucleotide sequence ID" value="NZ_JACLHY010000002.1"/>
</dbReference>
<organism evidence="6 7">
    <name type="scientific">Arenibacter arenosicollis</name>
    <dbReference type="NCBI Taxonomy" id="2762274"/>
    <lineage>
        <taxon>Bacteria</taxon>
        <taxon>Pseudomonadati</taxon>
        <taxon>Bacteroidota</taxon>
        <taxon>Flavobacteriia</taxon>
        <taxon>Flavobacteriales</taxon>
        <taxon>Flavobacteriaceae</taxon>
        <taxon>Arenibacter</taxon>
    </lineage>
</organism>
<dbReference type="SUPFAM" id="SSF55785">
    <property type="entry name" value="PYP-like sensor domain (PAS domain)"/>
    <property type="match status" value="1"/>
</dbReference>
<evidence type="ECO:0000313" key="7">
    <source>
        <dbReference type="Proteomes" id="UP000618952"/>
    </source>
</evidence>
<dbReference type="InterPro" id="IPR013655">
    <property type="entry name" value="PAS_fold_3"/>
</dbReference>
<gene>
    <name evidence="6" type="ORF">H4O18_03695</name>
</gene>
<keyword evidence="1" id="KW-0805">Transcription regulation</keyword>
<evidence type="ECO:0000256" key="2">
    <source>
        <dbReference type="ARBA" id="ARBA00023125"/>
    </source>
</evidence>
<dbReference type="Pfam" id="PF00196">
    <property type="entry name" value="GerE"/>
    <property type="match status" value="1"/>
</dbReference>
<dbReference type="EMBL" id="JACLHY010000002">
    <property type="protein sequence ID" value="MBC8767088.1"/>
    <property type="molecule type" value="Genomic_DNA"/>
</dbReference>
<accession>A0ABR7QIT5</accession>
<dbReference type="Pfam" id="PF08447">
    <property type="entry name" value="PAS_3"/>
    <property type="match status" value="1"/>
</dbReference>
<dbReference type="Gene3D" id="3.30.450.20">
    <property type="entry name" value="PAS domain"/>
    <property type="match status" value="1"/>
</dbReference>
<evidence type="ECO:0000256" key="1">
    <source>
        <dbReference type="ARBA" id="ARBA00023015"/>
    </source>
</evidence>
<dbReference type="SUPFAM" id="SSF46894">
    <property type="entry name" value="C-terminal effector domain of the bipartite response regulators"/>
    <property type="match status" value="1"/>
</dbReference>
<reference evidence="6 7" key="1">
    <citation type="submission" date="2020-08" db="EMBL/GenBank/DDBJ databases">
        <title>Arenibacter gaetbuli sp. nov., isolated from a sand dune.</title>
        <authorList>
            <person name="Park S."/>
            <person name="Yoon J.-H."/>
        </authorList>
    </citation>
    <scope>NUCLEOTIDE SEQUENCE [LARGE SCALE GENOMIC DNA]</scope>
    <source>
        <strain evidence="6 7">BSSL-BM3</strain>
    </source>
</reference>
<feature type="domain" description="PAS" evidence="5">
    <location>
        <begin position="46"/>
        <end position="110"/>
    </location>
</feature>
<dbReference type="SMART" id="SM00421">
    <property type="entry name" value="HTH_LUXR"/>
    <property type="match status" value="1"/>
</dbReference>
<evidence type="ECO:0000256" key="3">
    <source>
        <dbReference type="ARBA" id="ARBA00023163"/>
    </source>
</evidence>
<evidence type="ECO:0000313" key="6">
    <source>
        <dbReference type="EMBL" id="MBC8767088.1"/>
    </source>
</evidence>
<dbReference type="SMART" id="SM00086">
    <property type="entry name" value="PAC"/>
    <property type="match status" value="1"/>
</dbReference>
<dbReference type="CDD" id="cd06170">
    <property type="entry name" value="LuxR_C_like"/>
    <property type="match status" value="1"/>
</dbReference>
<dbReference type="Gene3D" id="1.10.10.10">
    <property type="entry name" value="Winged helix-like DNA-binding domain superfamily/Winged helix DNA-binding domain"/>
    <property type="match status" value="1"/>
</dbReference>
<dbReference type="InterPro" id="IPR016032">
    <property type="entry name" value="Sig_transdc_resp-reg_C-effctor"/>
</dbReference>
<evidence type="ECO:0000259" key="5">
    <source>
        <dbReference type="PROSITE" id="PS50112"/>
    </source>
</evidence>